<keyword evidence="1 2" id="KW-0732">Signal</keyword>
<evidence type="ECO:0000256" key="2">
    <source>
        <dbReference type="SAM" id="SignalP"/>
    </source>
</evidence>
<dbReference type="PANTHER" id="PTHR39431">
    <property type="entry name" value="FRPA/C-RELATED PROTEIN"/>
    <property type="match status" value="1"/>
</dbReference>
<feature type="chain" id="PRO_5026811932" description="VCBS repeat-containing protein" evidence="2">
    <location>
        <begin position="28"/>
        <end position="577"/>
    </location>
</feature>
<dbReference type="AlphaFoldDB" id="A0A6J4PUV3"/>
<dbReference type="InterPro" id="IPR028994">
    <property type="entry name" value="Integrin_alpha_N"/>
</dbReference>
<protein>
    <recommendedName>
        <fullName evidence="4">VCBS repeat-containing protein</fullName>
    </recommendedName>
</protein>
<accession>A0A6J4PUV3</accession>
<dbReference type="SUPFAM" id="SSF69318">
    <property type="entry name" value="Integrin alpha N-terminal domain"/>
    <property type="match status" value="1"/>
</dbReference>
<gene>
    <name evidence="3" type="ORF">AVDCRST_MAG74-3123</name>
</gene>
<dbReference type="PANTHER" id="PTHR39431:SF1">
    <property type="entry name" value="FRPA_C-RELATED PROTEIN"/>
    <property type="match status" value="1"/>
</dbReference>
<proteinExistence type="predicted"/>
<evidence type="ECO:0000256" key="1">
    <source>
        <dbReference type="ARBA" id="ARBA00022729"/>
    </source>
</evidence>
<feature type="signal peptide" evidence="2">
    <location>
        <begin position="1"/>
        <end position="27"/>
    </location>
</feature>
<organism evidence="3">
    <name type="scientific">uncultured Pyrinomonadaceae bacterium</name>
    <dbReference type="NCBI Taxonomy" id="2283094"/>
    <lineage>
        <taxon>Bacteria</taxon>
        <taxon>Pseudomonadati</taxon>
        <taxon>Acidobacteriota</taxon>
        <taxon>Blastocatellia</taxon>
        <taxon>Blastocatellales</taxon>
        <taxon>Pyrinomonadaceae</taxon>
        <taxon>environmental samples</taxon>
    </lineage>
</organism>
<dbReference type="EMBL" id="CADCUR010000277">
    <property type="protein sequence ID" value="CAA9422873.1"/>
    <property type="molecule type" value="Genomic_DNA"/>
</dbReference>
<name>A0A6J4PUV3_9BACT</name>
<evidence type="ECO:0008006" key="4">
    <source>
        <dbReference type="Google" id="ProtNLM"/>
    </source>
</evidence>
<sequence length="577" mass="61338">MNQRRFTKSVISSFCLYALVMMQIVFASATNTSAAAQTADSPAVIIYDNGPFQTGATSKSGVAAPAGAQFSEVQNFAGDTSNANTNAGYGCATTATAENRCADNFVIPVGETWTINQVIVHGYQTGFAGTTSPFISATLQIWNGPPGVAGSTVIFGDTTTNRLATSTDTNSFRIFNSVAPPPGSVPGTTRRIWQNNLNVSPGLVLTTGEYWIDFSLNAGAAGNFTPSTTIVNTRYTPLMRARQRTGAAPGVWADIIDAATPATAVDVPQDFPFKLDGTRTGMRAVPYSRKVDITGDNLTDYTLTRNSGTTKTWFTIPNPTGAPSGVQFGNATDTNVPEDYDGDGRTDIAVWRPGALAYFYILQSSTNTVRIEQFGQTGDDPTIIGDYDGDGRADPAVYRPGTGGSSSFFYYRASTATGGGNITGIPFGIAGDKPYPGDFDGDRRYDASVVRNNGGNAQIFQRRSTQGFFVTNYGLFSDRFVTADYDGDSRNDLVVIRDNGGALTWYVSTSVTNQFVALNYGTTASDTPAPGDYDGDSRTDFGVYRGGFFFTFGTLSAPRAIPFGQTGDTPAAAYLVH</sequence>
<evidence type="ECO:0000313" key="3">
    <source>
        <dbReference type="EMBL" id="CAA9422873.1"/>
    </source>
</evidence>
<dbReference type="Pfam" id="PF13517">
    <property type="entry name" value="FG-GAP_3"/>
    <property type="match status" value="1"/>
</dbReference>
<reference evidence="3" key="1">
    <citation type="submission" date="2020-02" db="EMBL/GenBank/DDBJ databases">
        <authorList>
            <person name="Meier V. D."/>
        </authorList>
    </citation>
    <scope>NUCLEOTIDE SEQUENCE</scope>
    <source>
        <strain evidence="3">AVDCRST_MAG74</strain>
    </source>
</reference>
<dbReference type="InterPro" id="IPR013517">
    <property type="entry name" value="FG-GAP"/>
</dbReference>